<protein>
    <submittedName>
        <fullName evidence="2">Uncharacterized protein</fullName>
    </submittedName>
</protein>
<feature type="region of interest" description="Disordered" evidence="1">
    <location>
        <begin position="1"/>
        <end position="28"/>
    </location>
</feature>
<dbReference type="EMBL" id="UOYP01000041">
    <property type="protein sequence ID" value="VAY86754.1"/>
    <property type="molecule type" value="Genomic_DNA"/>
</dbReference>
<proteinExistence type="predicted"/>
<sequence>MNHPKESDILEEMAGFDLDKKKWPSGPP</sequence>
<reference evidence="2" key="1">
    <citation type="submission" date="2018-10" db="EMBL/GenBank/DDBJ databases">
        <authorList>
            <person name="Plewniak F."/>
        </authorList>
    </citation>
    <scope>NUCLEOTIDE SEQUENCE</scope>
</reference>
<name>A0A3P3ZLK1_9ZZZZ</name>
<organism evidence="2">
    <name type="scientific">mine drainage metagenome</name>
    <dbReference type="NCBI Taxonomy" id="410659"/>
    <lineage>
        <taxon>unclassified sequences</taxon>
        <taxon>metagenomes</taxon>
        <taxon>ecological metagenomes</taxon>
    </lineage>
</organism>
<accession>A0A3P3ZLK1</accession>
<gene>
    <name evidence="2" type="ORF">CARN8_1350006</name>
</gene>
<evidence type="ECO:0000256" key="1">
    <source>
        <dbReference type="SAM" id="MobiDB-lite"/>
    </source>
</evidence>
<evidence type="ECO:0000313" key="2">
    <source>
        <dbReference type="EMBL" id="VAY86754.1"/>
    </source>
</evidence>
<dbReference type="AlphaFoldDB" id="A0A3P3ZLK1"/>